<dbReference type="PANTHER" id="PTHR45951:SF3">
    <property type="entry name" value="PROTEIN DISPATCHED"/>
    <property type="match status" value="1"/>
</dbReference>
<feature type="domain" description="SSD" evidence="8">
    <location>
        <begin position="1"/>
        <end position="82"/>
    </location>
</feature>
<evidence type="ECO:0000256" key="4">
    <source>
        <dbReference type="ARBA" id="ARBA00023136"/>
    </source>
</evidence>
<evidence type="ECO:0000256" key="3">
    <source>
        <dbReference type="ARBA" id="ARBA00022989"/>
    </source>
</evidence>
<dbReference type="GO" id="GO:0022857">
    <property type="term" value="F:transmembrane transporter activity"/>
    <property type="evidence" value="ECO:0007669"/>
    <property type="project" value="TreeGrafter"/>
</dbReference>
<organism evidence="9 10">
    <name type="scientific">Triparma columacea</name>
    <dbReference type="NCBI Taxonomy" id="722753"/>
    <lineage>
        <taxon>Eukaryota</taxon>
        <taxon>Sar</taxon>
        <taxon>Stramenopiles</taxon>
        <taxon>Ochrophyta</taxon>
        <taxon>Bolidophyceae</taxon>
        <taxon>Parmales</taxon>
        <taxon>Triparmaceae</taxon>
        <taxon>Triparma</taxon>
    </lineage>
</organism>
<dbReference type="InterPro" id="IPR053958">
    <property type="entry name" value="HMGCR/SNAP/NPC1-like_SSD"/>
</dbReference>
<feature type="transmembrane region" description="Helical" evidence="7">
    <location>
        <begin position="21"/>
        <end position="45"/>
    </location>
</feature>
<proteinExistence type="inferred from homology"/>
<gene>
    <name evidence="9" type="ORF">TrCOL_g9144</name>
</gene>
<keyword evidence="5" id="KW-0325">Glycoprotein</keyword>
<feature type="transmembrane region" description="Helical" evidence="7">
    <location>
        <begin position="130"/>
        <end position="147"/>
    </location>
</feature>
<evidence type="ECO:0000256" key="7">
    <source>
        <dbReference type="SAM" id="Phobius"/>
    </source>
</evidence>
<sequence length="591" mass="65964">MDAWKQSIVTLGVDAPLEKRLGLVLYKACGSMFITSLTTASAFASNAFSPITSLKCFGVYCAIVVIVDFFLMLSYVPALVIIYQRSLKKHPACCQCCNCCTFCEIPIDPTKLRPTEMWFRDKFAPNILKLKFPLIAVFGGFAAFMGYQSTQLKRPTSSEFQLFKSDHPMEMYDLQLKDKFLYGSTTRSMKINFVMGVEGKDNGNHWDPFDDGTIKFMPDFDITPPQTQQALVDICTYMRLSTDLYIDPCTTVDKTESNSKYCRMGHELCPMELLKTWVTTPCVDTQTIDINSADCFGDTCVELLRTIPSRSTCCGLEFPITDATIFKGCVDDLTSLAAANINDYSGLGFWFDESGKLSAYTTYFQTNKEYKNPFNDLQQFYGNLVGIKDTFREEASGSGGWLDEVFFTSDLDFFDLQRSLSVGAYNSAGLSFAFAFVVLMLVTRNVIMTVLSLFTIVCIVCSVVGTLVLDGWELNIIESVIISVAVGMSVDFVAHLSHSYLHSPIKEREVAVTYMMKTMGVSVLTGAITTFVAGFFMIFAKTLFFYQFGFFMMMTMVFSWMFANLFLAPLMGVVGPVGGTIKLNNVRPSIG</sequence>
<keyword evidence="10" id="KW-1185">Reference proteome</keyword>
<evidence type="ECO:0000256" key="6">
    <source>
        <dbReference type="ARBA" id="ARBA00038046"/>
    </source>
</evidence>
<feature type="transmembrane region" description="Helical" evidence="7">
    <location>
        <begin position="450"/>
        <end position="469"/>
    </location>
</feature>
<dbReference type="Pfam" id="PF12349">
    <property type="entry name" value="Sterol-sensing"/>
    <property type="match status" value="1"/>
</dbReference>
<reference evidence="10" key="1">
    <citation type="journal article" date="2023" name="Commun. Biol.">
        <title>Genome analysis of Parmales, the sister group of diatoms, reveals the evolutionary specialization of diatoms from phago-mixotrophs to photoautotrophs.</title>
        <authorList>
            <person name="Ban H."/>
            <person name="Sato S."/>
            <person name="Yoshikawa S."/>
            <person name="Yamada K."/>
            <person name="Nakamura Y."/>
            <person name="Ichinomiya M."/>
            <person name="Sato N."/>
            <person name="Blanc-Mathieu R."/>
            <person name="Endo H."/>
            <person name="Kuwata A."/>
            <person name="Ogata H."/>
        </authorList>
    </citation>
    <scope>NUCLEOTIDE SEQUENCE [LARGE SCALE GENOMIC DNA]</scope>
</reference>
<evidence type="ECO:0000313" key="9">
    <source>
        <dbReference type="EMBL" id="GMI43912.1"/>
    </source>
</evidence>
<dbReference type="OrthoDB" id="193905at2759"/>
<keyword evidence="3 7" id="KW-1133">Transmembrane helix</keyword>
<keyword evidence="4 7" id="KW-0472">Membrane</keyword>
<feature type="transmembrane region" description="Helical" evidence="7">
    <location>
        <begin position="545"/>
        <end position="567"/>
    </location>
</feature>
<comment type="subcellular location">
    <subcellularLocation>
        <location evidence="1">Membrane</location>
        <topology evidence="1">Multi-pass membrane protein</topology>
    </subcellularLocation>
</comment>
<dbReference type="GO" id="GO:0007224">
    <property type="term" value="P:smoothened signaling pathway"/>
    <property type="evidence" value="ECO:0007669"/>
    <property type="project" value="TreeGrafter"/>
</dbReference>
<dbReference type="PROSITE" id="PS50156">
    <property type="entry name" value="SSD"/>
    <property type="match status" value="1"/>
</dbReference>
<dbReference type="InterPro" id="IPR052081">
    <property type="entry name" value="Dispatched_Hh_regulator"/>
</dbReference>
<dbReference type="AlphaFoldDB" id="A0A9W7GH63"/>
<comment type="similarity">
    <text evidence="6">Belongs to the dispatched family.</text>
</comment>
<comment type="caution">
    <text evidence="9">The sequence shown here is derived from an EMBL/GenBank/DDBJ whole genome shotgun (WGS) entry which is preliminary data.</text>
</comment>
<dbReference type="InterPro" id="IPR004869">
    <property type="entry name" value="MMPL_dom"/>
</dbReference>
<dbReference type="Gene3D" id="1.20.1640.10">
    <property type="entry name" value="Multidrug efflux transporter AcrB transmembrane domain"/>
    <property type="match status" value="2"/>
</dbReference>
<feature type="transmembrane region" description="Helical" evidence="7">
    <location>
        <begin position="424"/>
        <end position="443"/>
    </location>
</feature>
<dbReference type="Proteomes" id="UP001165065">
    <property type="component" value="Unassembled WGS sequence"/>
</dbReference>
<keyword evidence="2 7" id="KW-0812">Transmembrane</keyword>
<evidence type="ECO:0000256" key="2">
    <source>
        <dbReference type="ARBA" id="ARBA00022692"/>
    </source>
</evidence>
<evidence type="ECO:0000259" key="8">
    <source>
        <dbReference type="PROSITE" id="PS50156"/>
    </source>
</evidence>
<dbReference type="InterPro" id="IPR000731">
    <property type="entry name" value="SSD"/>
</dbReference>
<dbReference type="PANTHER" id="PTHR45951">
    <property type="entry name" value="PROTEIN DISPATCHED-RELATED"/>
    <property type="match status" value="1"/>
</dbReference>
<dbReference type="SUPFAM" id="SSF82866">
    <property type="entry name" value="Multidrug efflux transporter AcrB transmembrane domain"/>
    <property type="match status" value="2"/>
</dbReference>
<name>A0A9W7GH63_9STRA</name>
<dbReference type="GO" id="GO:0016020">
    <property type="term" value="C:membrane"/>
    <property type="evidence" value="ECO:0007669"/>
    <property type="project" value="UniProtKB-SubCell"/>
</dbReference>
<evidence type="ECO:0000313" key="10">
    <source>
        <dbReference type="Proteomes" id="UP001165065"/>
    </source>
</evidence>
<accession>A0A9W7GH63</accession>
<evidence type="ECO:0000256" key="1">
    <source>
        <dbReference type="ARBA" id="ARBA00004141"/>
    </source>
</evidence>
<evidence type="ECO:0000256" key="5">
    <source>
        <dbReference type="ARBA" id="ARBA00023180"/>
    </source>
</evidence>
<dbReference type="EMBL" id="BRYA01000202">
    <property type="protein sequence ID" value="GMI43912.1"/>
    <property type="molecule type" value="Genomic_DNA"/>
</dbReference>
<feature type="transmembrane region" description="Helical" evidence="7">
    <location>
        <begin position="57"/>
        <end position="82"/>
    </location>
</feature>
<dbReference type="Pfam" id="PF03176">
    <property type="entry name" value="MMPL"/>
    <property type="match status" value="1"/>
</dbReference>
<protein>
    <recommendedName>
        <fullName evidence="8">SSD domain-containing protein</fullName>
    </recommendedName>
</protein>
<feature type="transmembrane region" description="Helical" evidence="7">
    <location>
        <begin position="475"/>
        <end position="497"/>
    </location>
</feature>
<feature type="transmembrane region" description="Helical" evidence="7">
    <location>
        <begin position="518"/>
        <end position="539"/>
    </location>
</feature>